<reference evidence="8 9" key="1">
    <citation type="submission" date="2022-05" db="EMBL/GenBank/DDBJ databases">
        <authorList>
            <consortium name="Genoscope - CEA"/>
            <person name="William W."/>
        </authorList>
    </citation>
    <scope>NUCLEOTIDE SEQUENCE [LARGE SCALE GENOMIC DNA]</scope>
</reference>
<dbReference type="Gene3D" id="1.10.1450.10">
    <property type="entry name" value="Tetraspanin"/>
    <property type="match status" value="1"/>
</dbReference>
<evidence type="ECO:0000256" key="4">
    <source>
        <dbReference type="ARBA" id="ARBA00022989"/>
    </source>
</evidence>
<dbReference type="PIRSF" id="PIRSF002419">
    <property type="entry name" value="Tetraspanin"/>
    <property type="match status" value="1"/>
</dbReference>
<sequence>MECARAFLFFFNFIYLGVSGAVIFVAALLIKKYGDITKITTDEYTLVPCGILVGVGVLIFITALFGCCGTCRDNKCCLSTFFALLLIVFALEITTGVLGYIYKDKAKSFVQDGFQDAIKHYDDKDTTLDKAVDGLQKNLKCCGNEKPTDWLPYALKHHGQYPHSCCPPATLSCTQFNVYDKGCLKKLTEEVEDNLSYIMGSGIGLAVLQLLGMIGACYLMCSQRSGYLRMEGGLRV</sequence>
<evidence type="ECO:0000256" key="1">
    <source>
        <dbReference type="ARBA" id="ARBA00004141"/>
    </source>
</evidence>
<evidence type="ECO:0000256" key="7">
    <source>
        <dbReference type="RuleBase" id="RU361218"/>
    </source>
</evidence>
<dbReference type="InterPro" id="IPR018499">
    <property type="entry name" value="Tetraspanin/Peripherin"/>
</dbReference>
<feature type="transmembrane region" description="Helical" evidence="7">
    <location>
        <begin position="7"/>
        <end position="30"/>
    </location>
</feature>
<dbReference type="InterPro" id="IPR000301">
    <property type="entry name" value="Tetraspanin_animals"/>
</dbReference>
<feature type="transmembrane region" description="Helical" evidence="7">
    <location>
        <begin position="197"/>
        <end position="221"/>
    </location>
</feature>
<comment type="caution">
    <text evidence="8">The sequence shown here is derived from an EMBL/GenBank/DDBJ whole genome shotgun (WGS) entry which is preliminary data.</text>
</comment>
<evidence type="ECO:0000256" key="3">
    <source>
        <dbReference type="ARBA" id="ARBA00022692"/>
    </source>
</evidence>
<dbReference type="AlphaFoldDB" id="A0AAU9VLW3"/>
<dbReference type="InterPro" id="IPR008952">
    <property type="entry name" value="Tetraspanin_EC2_sf"/>
</dbReference>
<comment type="similarity">
    <text evidence="2 7">Belongs to the tetraspanin (TM4SF) family.</text>
</comment>
<dbReference type="SUPFAM" id="SSF48652">
    <property type="entry name" value="Tetraspanin"/>
    <property type="match status" value="1"/>
</dbReference>
<evidence type="ECO:0000313" key="8">
    <source>
        <dbReference type="EMBL" id="CAH3033624.1"/>
    </source>
</evidence>
<dbReference type="GO" id="GO:0005886">
    <property type="term" value="C:plasma membrane"/>
    <property type="evidence" value="ECO:0007669"/>
    <property type="project" value="TreeGrafter"/>
</dbReference>
<feature type="disulfide bond" evidence="6">
    <location>
        <begin position="141"/>
        <end position="183"/>
    </location>
</feature>
<keyword evidence="9" id="KW-1185">Reference proteome</keyword>
<keyword evidence="3 7" id="KW-0812">Transmembrane</keyword>
<comment type="subcellular location">
    <subcellularLocation>
        <location evidence="1 7">Membrane</location>
        <topology evidence="1 7">Multi-pass membrane protein</topology>
    </subcellularLocation>
</comment>
<proteinExistence type="inferred from homology"/>
<accession>A0AAU9VLW3</accession>
<gene>
    <name evidence="8" type="ORF">PMEA_00010188</name>
</gene>
<dbReference type="CDD" id="cd03127">
    <property type="entry name" value="tetraspanin_LEL"/>
    <property type="match status" value="1"/>
</dbReference>
<dbReference type="EMBL" id="CALNXJ010000002">
    <property type="protein sequence ID" value="CAH3033624.1"/>
    <property type="molecule type" value="Genomic_DNA"/>
</dbReference>
<feature type="transmembrane region" description="Helical" evidence="7">
    <location>
        <begin position="50"/>
        <end position="69"/>
    </location>
</feature>
<keyword evidence="5 7" id="KW-0472">Membrane</keyword>
<dbReference type="PRINTS" id="PR00259">
    <property type="entry name" value="TMFOUR"/>
</dbReference>
<protein>
    <recommendedName>
        <fullName evidence="7">Tetraspanin</fullName>
    </recommendedName>
</protein>
<dbReference type="PANTHER" id="PTHR19282">
    <property type="entry name" value="TETRASPANIN"/>
    <property type="match status" value="1"/>
</dbReference>
<evidence type="ECO:0000256" key="5">
    <source>
        <dbReference type="ARBA" id="ARBA00023136"/>
    </source>
</evidence>
<dbReference type="Proteomes" id="UP001159428">
    <property type="component" value="Unassembled WGS sequence"/>
</dbReference>
<organism evidence="8 9">
    <name type="scientific">Pocillopora meandrina</name>
    <dbReference type="NCBI Taxonomy" id="46732"/>
    <lineage>
        <taxon>Eukaryota</taxon>
        <taxon>Metazoa</taxon>
        <taxon>Cnidaria</taxon>
        <taxon>Anthozoa</taxon>
        <taxon>Hexacorallia</taxon>
        <taxon>Scleractinia</taxon>
        <taxon>Astrocoeniina</taxon>
        <taxon>Pocilloporidae</taxon>
        <taxon>Pocillopora</taxon>
    </lineage>
</organism>
<feature type="disulfide bond" evidence="6">
    <location>
        <begin position="142"/>
        <end position="166"/>
    </location>
</feature>
<keyword evidence="4 7" id="KW-1133">Transmembrane helix</keyword>
<evidence type="ECO:0000256" key="2">
    <source>
        <dbReference type="ARBA" id="ARBA00006840"/>
    </source>
</evidence>
<name>A0AAU9VLW3_9CNID</name>
<dbReference type="PANTHER" id="PTHR19282:SF534">
    <property type="entry name" value="TETRASPANIN FAMILY-RELATED"/>
    <property type="match status" value="1"/>
</dbReference>
<evidence type="ECO:0000313" key="9">
    <source>
        <dbReference type="Proteomes" id="UP001159428"/>
    </source>
</evidence>
<evidence type="ECO:0000256" key="6">
    <source>
        <dbReference type="PIRSR" id="PIRSR002419-1"/>
    </source>
</evidence>
<keyword evidence="6" id="KW-1015">Disulfide bond</keyword>
<dbReference type="Pfam" id="PF00335">
    <property type="entry name" value="Tetraspanin"/>
    <property type="match status" value="1"/>
</dbReference>
<feature type="transmembrane region" description="Helical" evidence="7">
    <location>
        <begin position="81"/>
        <end position="102"/>
    </location>
</feature>